<accession>A0A1G2TEK7</accession>
<comment type="similarity">
    <text evidence="2">Belongs to the nitroreductase family.</text>
</comment>
<keyword evidence="3" id="KW-0285">Flavoprotein</keyword>
<dbReference type="InterPro" id="IPR000415">
    <property type="entry name" value="Nitroreductase-like"/>
</dbReference>
<feature type="non-terminal residue" evidence="7">
    <location>
        <position position="309"/>
    </location>
</feature>
<protein>
    <recommendedName>
        <fullName evidence="6">Nitroreductase domain-containing protein</fullName>
    </recommendedName>
</protein>
<dbReference type="Proteomes" id="UP000178175">
    <property type="component" value="Unassembled WGS sequence"/>
</dbReference>
<dbReference type="CDD" id="cd02062">
    <property type="entry name" value="Nitro_FMN_reductase"/>
    <property type="match status" value="1"/>
</dbReference>
<keyword evidence="5" id="KW-0560">Oxidoreductase</keyword>
<comment type="cofactor">
    <cofactor evidence="1">
        <name>FMN</name>
        <dbReference type="ChEBI" id="CHEBI:58210"/>
    </cofactor>
</comment>
<dbReference type="PANTHER" id="PTHR43673">
    <property type="entry name" value="NAD(P)H NITROREDUCTASE YDGI-RELATED"/>
    <property type="match status" value="1"/>
</dbReference>
<sequence length="309" mass="35002">MKDFLDVVETRKSVRSFLPNPVPSELIEKILNIAVKAPTNCNQQLWNFIVINDQEVKERLVKEAAGNTLFRRVSTLIVVTYDNWNYKEAIQGASLAVGHILLAATYYGVSASPVNSYGADTKVKKVLGIPEHEVICCFITLGMPDEKALKAPSVPRKDARSVTHWNKFENKFRAPYTYNPNDWSLNELRLHQKHYCRKTSLGKEMDLAGSFERALVKGVLKNKKGPFLDLLSYDGSYIQDFPNTEVESLDLTAETAEYTRMTLVSPKKAHVYDEQGDKLIGNPETITLIYKAERLSDNILQRLLKQAYA</sequence>
<dbReference type="SUPFAM" id="SSF55469">
    <property type="entry name" value="FMN-dependent nitroreductase-like"/>
    <property type="match status" value="1"/>
</dbReference>
<evidence type="ECO:0000256" key="2">
    <source>
        <dbReference type="ARBA" id="ARBA00007118"/>
    </source>
</evidence>
<organism evidence="7 8">
    <name type="scientific">Candidatus Zambryskibacteria bacterium RIFCSPHIGHO2_02_FULL_43_14</name>
    <dbReference type="NCBI Taxonomy" id="1802748"/>
    <lineage>
        <taxon>Bacteria</taxon>
        <taxon>Candidatus Zambryskiibacteriota</taxon>
    </lineage>
</organism>
<evidence type="ECO:0000259" key="6">
    <source>
        <dbReference type="Pfam" id="PF00881"/>
    </source>
</evidence>
<gene>
    <name evidence="7" type="ORF">A3C70_03315</name>
</gene>
<dbReference type="GO" id="GO:0016491">
    <property type="term" value="F:oxidoreductase activity"/>
    <property type="evidence" value="ECO:0007669"/>
    <property type="project" value="UniProtKB-KW"/>
</dbReference>
<comment type="caution">
    <text evidence="7">The sequence shown here is derived from an EMBL/GenBank/DDBJ whole genome shotgun (WGS) entry which is preliminary data.</text>
</comment>
<evidence type="ECO:0000256" key="1">
    <source>
        <dbReference type="ARBA" id="ARBA00001917"/>
    </source>
</evidence>
<feature type="domain" description="Nitroreductase" evidence="6">
    <location>
        <begin position="9"/>
        <end position="66"/>
    </location>
</feature>
<keyword evidence="4" id="KW-0288">FMN</keyword>
<evidence type="ECO:0000256" key="4">
    <source>
        <dbReference type="ARBA" id="ARBA00022643"/>
    </source>
</evidence>
<dbReference type="InterPro" id="IPR029479">
    <property type="entry name" value="Nitroreductase"/>
</dbReference>
<dbReference type="Pfam" id="PF00881">
    <property type="entry name" value="Nitroreductase"/>
    <property type="match status" value="1"/>
</dbReference>
<evidence type="ECO:0000313" key="8">
    <source>
        <dbReference type="Proteomes" id="UP000178175"/>
    </source>
</evidence>
<evidence type="ECO:0000313" key="7">
    <source>
        <dbReference type="EMBL" id="OHA95710.1"/>
    </source>
</evidence>
<name>A0A1G2TEK7_9BACT</name>
<evidence type="ECO:0000256" key="5">
    <source>
        <dbReference type="ARBA" id="ARBA00023002"/>
    </source>
</evidence>
<reference evidence="7 8" key="1">
    <citation type="journal article" date="2016" name="Nat. Commun.">
        <title>Thousands of microbial genomes shed light on interconnected biogeochemical processes in an aquifer system.</title>
        <authorList>
            <person name="Anantharaman K."/>
            <person name="Brown C.T."/>
            <person name="Hug L.A."/>
            <person name="Sharon I."/>
            <person name="Castelle C.J."/>
            <person name="Probst A.J."/>
            <person name="Thomas B.C."/>
            <person name="Singh A."/>
            <person name="Wilkins M.J."/>
            <person name="Karaoz U."/>
            <person name="Brodie E.L."/>
            <person name="Williams K.H."/>
            <person name="Hubbard S.S."/>
            <person name="Banfield J.F."/>
        </authorList>
    </citation>
    <scope>NUCLEOTIDE SEQUENCE [LARGE SCALE GENOMIC DNA]</scope>
</reference>
<dbReference type="EMBL" id="MHVR01000020">
    <property type="protein sequence ID" value="OHA95710.1"/>
    <property type="molecule type" value="Genomic_DNA"/>
</dbReference>
<proteinExistence type="inferred from homology"/>
<dbReference type="AlphaFoldDB" id="A0A1G2TEK7"/>
<evidence type="ECO:0000256" key="3">
    <source>
        <dbReference type="ARBA" id="ARBA00022630"/>
    </source>
</evidence>
<dbReference type="PANTHER" id="PTHR43673:SF2">
    <property type="entry name" value="NITROREDUCTASE"/>
    <property type="match status" value="1"/>
</dbReference>
<dbReference type="Gene3D" id="3.40.109.10">
    <property type="entry name" value="NADH Oxidase"/>
    <property type="match status" value="1"/>
</dbReference>